<accession>A0A2C6K3U8</accession>
<dbReference type="GeneID" id="94429203"/>
<evidence type="ECO:0000313" key="3">
    <source>
        <dbReference type="Proteomes" id="UP000221165"/>
    </source>
</evidence>
<evidence type="ECO:0000256" key="1">
    <source>
        <dbReference type="SAM" id="MobiDB-lite"/>
    </source>
</evidence>
<protein>
    <submittedName>
        <fullName evidence="2">Uncharacterized protein</fullName>
    </submittedName>
</protein>
<dbReference type="VEuPathDB" id="ToxoDB:CSUI_005824"/>
<keyword evidence="3" id="KW-1185">Reference proteome</keyword>
<name>A0A2C6K3U8_9APIC</name>
<organism evidence="2 3">
    <name type="scientific">Cystoisospora suis</name>
    <dbReference type="NCBI Taxonomy" id="483139"/>
    <lineage>
        <taxon>Eukaryota</taxon>
        <taxon>Sar</taxon>
        <taxon>Alveolata</taxon>
        <taxon>Apicomplexa</taxon>
        <taxon>Conoidasida</taxon>
        <taxon>Coccidia</taxon>
        <taxon>Eucoccidiorida</taxon>
        <taxon>Eimeriorina</taxon>
        <taxon>Sarcocystidae</taxon>
        <taxon>Cystoisospora</taxon>
    </lineage>
</organism>
<dbReference type="RefSeq" id="XP_067922030.1">
    <property type="nucleotide sequence ID" value="XM_068065992.1"/>
</dbReference>
<dbReference type="EMBL" id="MIGC01002828">
    <property type="protein sequence ID" value="PHJ20341.1"/>
    <property type="molecule type" value="Genomic_DNA"/>
</dbReference>
<reference evidence="2 3" key="1">
    <citation type="journal article" date="2017" name="Int. J. Parasitol.">
        <title>The genome of the protozoan parasite Cystoisospora suis and a reverse vaccinology approach to identify vaccine candidates.</title>
        <authorList>
            <person name="Palmieri N."/>
            <person name="Shrestha A."/>
            <person name="Ruttkowski B."/>
            <person name="Beck T."/>
            <person name="Vogl C."/>
            <person name="Tomley F."/>
            <person name="Blake D.P."/>
            <person name="Joachim A."/>
        </authorList>
    </citation>
    <scope>NUCLEOTIDE SEQUENCE [LARGE SCALE GENOMIC DNA]</scope>
    <source>
        <strain evidence="2 3">Wien I</strain>
    </source>
</reference>
<sequence length="400" mass="44274">MVTRLRRRHAAIAAFRKRLQGGALARSVTGRHAFTWDSLRRGPANVELLFRPTGKMENSLAVAVQPTSPEVTAGDLSLEAEKGVSFSSLEEAFVASLELVASLQHAVRLLLDARSCRSEQDFQTAEARAQEAIVQSSGFSCDPSDYACLLCRGDSRPTPREKCESAGSDGVPVERGRLSELHSDNHFRLRERNYVKKTGPEQREGQTESTRERYVRKSRAAMHCCRSALEPQYELSLCKALLMLQQLGGDDSGSLSSVRTSFVSGPPPLPTRAPVTDISSREGSPGATSLEVERHRHARRRYPADASKKGGVNAGKLISRTAPTVRAVGTDNVMEMLLKVRLLQQAQQLLRADLLMMRKHQVLHQQRLESAVQAAVKRHELERDSLVSRLQKLAALLQRK</sequence>
<dbReference type="AlphaFoldDB" id="A0A2C6K3U8"/>
<dbReference type="OrthoDB" id="330864at2759"/>
<proteinExistence type="predicted"/>
<comment type="caution">
    <text evidence="2">The sequence shown here is derived from an EMBL/GenBank/DDBJ whole genome shotgun (WGS) entry which is preliminary data.</text>
</comment>
<evidence type="ECO:0000313" key="2">
    <source>
        <dbReference type="EMBL" id="PHJ20341.1"/>
    </source>
</evidence>
<dbReference type="Proteomes" id="UP000221165">
    <property type="component" value="Unassembled WGS sequence"/>
</dbReference>
<gene>
    <name evidence="2" type="ORF">CSUI_005824</name>
</gene>
<feature type="region of interest" description="Disordered" evidence="1">
    <location>
        <begin position="258"/>
        <end position="310"/>
    </location>
</feature>